<name>A0A1M6A457_9FLAO</name>
<evidence type="ECO:0000313" key="7">
    <source>
        <dbReference type="EMBL" id="SHI31119.1"/>
    </source>
</evidence>
<keyword evidence="3 5" id="KW-1133">Transmembrane helix</keyword>
<dbReference type="Proteomes" id="UP000184396">
    <property type="component" value="Unassembled WGS sequence"/>
</dbReference>
<feature type="transmembrane region" description="Helical" evidence="5">
    <location>
        <begin position="169"/>
        <end position="188"/>
    </location>
</feature>
<dbReference type="AlphaFoldDB" id="A0A1M6A457"/>
<evidence type="ECO:0000256" key="1">
    <source>
        <dbReference type="ARBA" id="ARBA00004141"/>
    </source>
</evidence>
<dbReference type="OrthoDB" id="9788453at2"/>
<gene>
    <name evidence="7" type="ORF">SAMN05216261_0196</name>
</gene>
<comment type="subcellular location">
    <subcellularLocation>
        <location evidence="1">Membrane</location>
        <topology evidence="1">Multi-pass membrane protein</topology>
    </subcellularLocation>
</comment>
<feature type="transmembrane region" description="Helical" evidence="5">
    <location>
        <begin position="394"/>
        <end position="413"/>
    </location>
</feature>
<evidence type="ECO:0000259" key="6">
    <source>
        <dbReference type="PROSITE" id="PS50850"/>
    </source>
</evidence>
<feature type="transmembrane region" description="Helical" evidence="5">
    <location>
        <begin position="232"/>
        <end position="257"/>
    </location>
</feature>
<dbReference type="Gene3D" id="1.20.1250.20">
    <property type="entry name" value="MFS general substrate transporter like domains"/>
    <property type="match status" value="2"/>
</dbReference>
<dbReference type="PANTHER" id="PTHR11662">
    <property type="entry name" value="SOLUTE CARRIER FAMILY 17"/>
    <property type="match status" value="1"/>
</dbReference>
<proteinExistence type="predicted"/>
<evidence type="ECO:0000256" key="5">
    <source>
        <dbReference type="SAM" id="Phobius"/>
    </source>
</evidence>
<keyword evidence="8" id="KW-1185">Reference proteome</keyword>
<feature type="transmembrane region" description="Helical" evidence="5">
    <location>
        <begin position="363"/>
        <end position="382"/>
    </location>
</feature>
<dbReference type="EMBL" id="FQYK01000001">
    <property type="protein sequence ID" value="SHI31119.1"/>
    <property type="molecule type" value="Genomic_DNA"/>
</dbReference>
<feature type="transmembrane region" description="Helical" evidence="5">
    <location>
        <begin position="329"/>
        <end position="351"/>
    </location>
</feature>
<evidence type="ECO:0000256" key="2">
    <source>
        <dbReference type="ARBA" id="ARBA00022692"/>
    </source>
</evidence>
<dbReference type="RefSeq" id="WP_019386972.1">
    <property type="nucleotide sequence ID" value="NZ_ALIH01000004.1"/>
</dbReference>
<dbReference type="SUPFAM" id="SSF103473">
    <property type="entry name" value="MFS general substrate transporter"/>
    <property type="match status" value="1"/>
</dbReference>
<evidence type="ECO:0000256" key="3">
    <source>
        <dbReference type="ARBA" id="ARBA00022989"/>
    </source>
</evidence>
<reference evidence="7 8" key="1">
    <citation type="submission" date="2016-11" db="EMBL/GenBank/DDBJ databases">
        <authorList>
            <person name="Jaros S."/>
            <person name="Januszkiewicz K."/>
            <person name="Wedrychowicz H."/>
        </authorList>
    </citation>
    <scope>NUCLEOTIDE SEQUENCE [LARGE SCALE GENOMIC DNA]</scope>
    <source>
        <strain evidence="7 8">CGMCC 1.12213</strain>
    </source>
</reference>
<feature type="transmembrane region" description="Helical" evidence="5">
    <location>
        <begin position="12"/>
        <end position="30"/>
    </location>
</feature>
<dbReference type="GO" id="GO:0016020">
    <property type="term" value="C:membrane"/>
    <property type="evidence" value="ECO:0007669"/>
    <property type="project" value="UniProtKB-SubCell"/>
</dbReference>
<keyword evidence="2 5" id="KW-0812">Transmembrane</keyword>
<organism evidence="7 8">
    <name type="scientific">Algibacter luteus</name>
    <dbReference type="NCBI Taxonomy" id="1178825"/>
    <lineage>
        <taxon>Bacteria</taxon>
        <taxon>Pseudomonadati</taxon>
        <taxon>Bacteroidota</taxon>
        <taxon>Flavobacteriia</taxon>
        <taxon>Flavobacteriales</taxon>
        <taxon>Flavobacteriaceae</taxon>
        <taxon>Algibacter</taxon>
    </lineage>
</organism>
<feature type="domain" description="Major facilitator superfamily (MFS) profile" evidence="6">
    <location>
        <begin position="14"/>
        <end position="417"/>
    </location>
</feature>
<dbReference type="InterPro" id="IPR011701">
    <property type="entry name" value="MFS"/>
</dbReference>
<dbReference type="GO" id="GO:0022857">
    <property type="term" value="F:transmembrane transporter activity"/>
    <property type="evidence" value="ECO:0007669"/>
    <property type="project" value="InterPro"/>
</dbReference>
<feature type="transmembrane region" description="Helical" evidence="5">
    <location>
        <begin position="269"/>
        <end position="293"/>
    </location>
</feature>
<keyword evidence="4 5" id="KW-0472">Membrane</keyword>
<dbReference type="InterPro" id="IPR036259">
    <property type="entry name" value="MFS_trans_sf"/>
</dbReference>
<dbReference type="Pfam" id="PF07690">
    <property type="entry name" value="MFS_1"/>
    <property type="match status" value="1"/>
</dbReference>
<feature type="transmembrane region" description="Helical" evidence="5">
    <location>
        <begin position="80"/>
        <end position="102"/>
    </location>
</feature>
<evidence type="ECO:0000256" key="4">
    <source>
        <dbReference type="ARBA" id="ARBA00023136"/>
    </source>
</evidence>
<protein>
    <submittedName>
        <fullName evidence="7">MFS transporter, ACS family, glucarate transporter</fullName>
    </submittedName>
</protein>
<dbReference type="CDD" id="cd17319">
    <property type="entry name" value="MFS_ExuT_GudP_like"/>
    <property type="match status" value="1"/>
</dbReference>
<dbReference type="InterPro" id="IPR050382">
    <property type="entry name" value="MFS_Na/Anion_cotransporter"/>
</dbReference>
<dbReference type="PROSITE" id="PS50850">
    <property type="entry name" value="MFS"/>
    <property type="match status" value="1"/>
</dbReference>
<dbReference type="PANTHER" id="PTHR11662:SF399">
    <property type="entry name" value="FI19708P1-RELATED"/>
    <property type="match status" value="1"/>
</dbReference>
<feature type="transmembrane region" description="Helical" evidence="5">
    <location>
        <begin position="305"/>
        <end position="323"/>
    </location>
</feature>
<sequence length="423" mass="46743">MSIKTRIPTKRYGFFLGSFLITLLLYIDRVCISSAKDSISGDLNLNDIEMGWVLSAFALGYALFQVPGGALGDKYGVRKVLTSIMVIWSIFTAITGLAWNYISMLLARFIFGAGEAGAFPNISRAAYSWVPLKERGIFQGINFSGSRLGAAFALPLVAYLIDAWGWRSIFYFFGALGILCAVLFYFLFRNKPEEHPSISEVEKEFIVKNRQQEKETLNESLPLGRIFGSKNVILAMIQYIGSNFIFFFTLTWLFPYIKAKYDLNLVTTGFYAMMPLLAGAVGNWVSGFTVDAIYKTGKWKASRQIPAIIGFCLVVTGILSSLYMDTPLGAVLCLSVAIFGADMTLSPSWSFCMDIGKEHSGKVSGMMNMAGNLGAFTTALAFPYLQSWTGSNDPFFFVAAILGVVAIICWIFMDSTKPILDEN</sequence>
<accession>A0A1M6A457</accession>
<dbReference type="InterPro" id="IPR020846">
    <property type="entry name" value="MFS_dom"/>
</dbReference>
<dbReference type="STRING" id="1178825.SAMN05216261_0196"/>
<dbReference type="eggNOG" id="COG2271">
    <property type="taxonomic scope" value="Bacteria"/>
</dbReference>
<feature type="transmembrane region" description="Helical" evidence="5">
    <location>
        <begin position="50"/>
        <end position="68"/>
    </location>
</feature>
<evidence type="ECO:0000313" key="8">
    <source>
        <dbReference type="Proteomes" id="UP000184396"/>
    </source>
</evidence>